<comment type="caution">
    <text evidence="2">The sequence shown here is derived from an EMBL/GenBank/DDBJ whole genome shotgun (WGS) entry which is preliminary data.</text>
</comment>
<dbReference type="InterPro" id="IPR029063">
    <property type="entry name" value="SAM-dependent_MTases_sf"/>
</dbReference>
<dbReference type="GO" id="GO:0008757">
    <property type="term" value="F:S-adenosylmethionine-dependent methyltransferase activity"/>
    <property type="evidence" value="ECO:0007669"/>
    <property type="project" value="InterPro"/>
</dbReference>
<evidence type="ECO:0000313" key="2">
    <source>
        <dbReference type="EMBL" id="MBZ0159382.1"/>
    </source>
</evidence>
<reference evidence="2 3" key="1">
    <citation type="journal article" date="2021" name="bioRxiv">
        <title>Unraveling nitrogen, sulfur and carbon metabolic pathways and microbial community transcriptional responses to substrate deprivation and toxicity stresses in a bioreactor mimicking anoxic brackish coastal sediment conditions.</title>
        <authorList>
            <person name="Martins P.D."/>
            <person name="Echeveste M.J."/>
            <person name="Arshad A."/>
            <person name="Kurth J."/>
            <person name="Ouboter H."/>
            <person name="Jetten M.S.M."/>
            <person name="Welte C.U."/>
        </authorList>
    </citation>
    <scope>NUCLEOTIDE SEQUENCE [LARGE SCALE GENOMIC DNA]</scope>
    <source>
        <strain evidence="2">MAG_38</strain>
    </source>
</reference>
<accession>A0AAJ1AH69</accession>
<organism evidence="2 3">
    <name type="scientific">Candidatus Methylomirabilis tolerans</name>
    <dbReference type="NCBI Taxonomy" id="3123416"/>
    <lineage>
        <taxon>Bacteria</taxon>
        <taxon>Candidatus Methylomirabilota</taxon>
        <taxon>Candidatus Methylomirabilia</taxon>
        <taxon>Candidatus Methylomirabilales</taxon>
        <taxon>Candidatus Methylomirabilaceae</taxon>
        <taxon>Candidatus Methylomirabilis</taxon>
    </lineage>
</organism>
<dbReference type="Pfam" id="PF08241">
    <property type="entry name" value="Methyltransf_11"/>
    <property type="match status" value="1"/>
</dbReference>
<name>A0AAJ1AH69_9BACT</name>
<keyword evidence="2" id="KW-0808">Transferase</keyword>
<evidence type="ECO:0000313" key="3">
    <source>
        <dbReference type="Proteomes" id="UP001197609"/>
    </source>
</evidence>
<protein>
    <submittedName>
        <fullName evidence="2">Class I SAM-dependent methyltransferase</fullName>
    </submittedName>
</protein>
<sequence>MDLTEYRASHSEQQRTADLLRLMPTKGHQALDIGARDGHFSLLMVDRYEGVTALDLTQPNLSHPRIRCVKGNAAEMQFSDNSFDFVLCAEVLEHVPISILPKVCQEIERVATHRILIGVPYKQDIRVGRTTCYSCGRFSPPWGHVNSFDEQRITKLFQSCEVDAISFVGLNTSQTNSFSATLMDFSGNPYGTYDQEEPCVHCGKRLLPPPKRNAAQLVATKLAFWSRKATEMLAKARGNWIHVVLRKIDDV</sequence>
<dbReference type="SUPFAM" id="SSF53335">
    <property type="entry name" value="S-adenosyl-L-methionine-dependent methyltransferases"/>
    <property type="match status" value="1"/>
</dbReference>
<proteinExistence type="predicted"/>
<keyword evidence="2" id="KW-0489">Methyltransferase</keyword>
<evidence type="ECO:0000259" key="1">
    <source>
        <dbReference type="Pfam" id="PF08241"/>
    </source>
</evidence>
<dbReference type="Proteomes" id="UP001197609">
    <property type="component" value="Unassembled WGS sequence"/>
</dbReference>
<dbReference type="CDD" id="cd02440">
    <property type="entry name" value="AdoMet_MTases"/>
    <property type="match status" value="1"/>
</dbReference>
<dbReference type="GO" id="GO:0032259">
    <property type="term" value="P:methylation"/>
    <property type="evidence" value="ECO:0007669"/>
    <property type="project" value="UniProtKB-KW"/>
</dbReference>
<dbReference type="AlphaFoldDB" id="A0AAJ1AH69"/>
<gene>
    <name evidence="2" type="ORF">K8G79_04475</name>
</gene>
<dbReference type="Gene3D" id="3.40.50.150">
    <property type="entry name" value="Vaccinia Virus protein VP39"/>
    <property type="match status" value="1"/>
</dbReference>
<feature type="domain" description="Methyltransferase type 11" evidence="1">
    <location>
        <begin position="31"/>
        <end position="111"/>
    </location>
</feature>
<dbReference type="InterPro" id="IPR013216">
    <property type="entry name" value="Methyltransf_11"/>
</dbReference>
<dbReference type="EMBL" id="JAIOIU010000045">
    <property type="protein sequence ID" value="MBZ0159382.1"/>
    <property type="molecule type" value="Genomic_DNA"/>
</dbReference>